<dbReference type="RefSeq" id="XP_033683629.1">
    <property type="nucleotide sequence ID" value="XM_033833274.1"/>
</dbReference>
<feature type="domain" description="Fatty acid hydroxylase" evidence="7">
    <location>
        <begin position="162"/>
        <end position="295"/>
    </location>
</feature>
<evidence type="ECO:0000313" key="8">
    <source>
        <dbReference type="EMBL" id="KAF2248625.1"/>
    </source>
</evidence>
<keyword evidence="9" id="KW-1185">Reference proteome</keyword>
<keyword evidence="3 6" id="KW-1133">Transmembrane helix</keyword>
<organism evidence="8 9">
    <name type="scientific">Trematosphaeria pertusa</name>
    <dbReference type="NCBI Taxonomy" id="390896"/>
    <lineage>
        <taxon>Eukaryota</taxon>
        <taxon>Fungi</taxon>
        <taxon>Dikarya</taxon>
        <taxon>Ascomycota</taxon>
        <taxon>Pezizomycotina</taxon>
        <taxon>Dothideomycetes</taxon>
        <taxon>Pleosporomycetidae</taxon>
        <taxon>Pleosporales</taxon>
        <taxon>Massarineae</taxon>
        <taxon>Trematosphaeriaceae</taxon>
        <taxon>Trematosphaeria</taxon>
    </lineage>
</organism>
<feature type="transmembrane region" description="Helical" evidence="6">
    <location>
        <begin position="29"/>
        <end position="46"/>
    </location>
</feature>
<protein>
    <recommendedName>
        <fullName evidence="7">Fatty acid hydroxylase domain-containing protein</fullName>
    </recommendedName>
</protein>
<evidence type="ECO:0000256" key="6">
    <source>
        <dbReference type="SAM" id="Phobius"/>
    </source>
</evidence>
<dbReference type="Proteomes" id="UP000800094">
    <property type="component" value="Unassembled WGS sequence"/>
</dbReference>
<evidence type="ECO:0000313" key="9">
    <source>
        <dbReference type="Proteomes" id="UP000800094"/>
    </source>
</evidence>
<feature type="transmembrane region" description="Helical" evidence="6">
    <location>
        <begin position="107"/>
        <end position="129"/>
    </location>
</feature>
<keyword evidence="2 6" id="KW-0812">Transmembrane</keyword>
<reference evidence="8" key="1">
    <citation type="journal article" date="2020" name="Stud. Mycol.">
        <title>101 Dothideomycetes genomes: a test case for predicting lifestyles and emergence of pathogens.</title>
        <authorList>
            <person name="Haridas S."/>
            <person name="Albert R."/>
            <person name="Binder M."/>
            <person name="Bloem J."/>
            <person name="Labutti K."/>
            <person name="Salamov A."/>
            <person name="Andreopoulos B."/>
            <person name="Baker S."/>
            <person name="Barry K."/>
            <person name="Bills G."/>
            <person name="Bluhm B."/>
            <person name="Cannon C."/>
            <person name="Castanera R."/>
            <person name="Culley D."/>
            <person name="Daum C."/>
            <person name="Ezra D."/>
            <person name="Gonzalez J."/>
            <person name="Henrissat B."/>
            <person name="Kuo A."/>
            <person name="Liang C."/>
            <person name="Lipzen A."/>
            <person name="Lutzoni F."/>
            <person name="Magnuson J."/>
            <person name="Mondo S."/>
            <person name="Nolan M."/>
            <person name="Ohm R."/>
            <person name="Pangilinan J."/>
            <person name="Park H.-J."/>
            <person name="Ramirez L."/>
            <person name="Alfaro M."/>
            <person name="Sun H."/>
            <person name="Tritt A."/>
            <person name="Yoshinaga Y."/>
            <person name="Zwiers L.-H."/>
            <person name="Turgeon B."/>
            <person name="Goodwin S."/>
            <person name="Spatafora J."/>
            <person name="Crous P."/>
            <person name="Grigoriev I."/>
        </authorList>
    </citation>
    <scope>NUCLEOTIDE SEQUENCE</scope>
    <source>
        <strain evidence="8">CBS 122368</strain>
    </source>
</reference>
<feature type="region of interest" description="Disordered" evidence="5">
    <location>
        <begin position="316"/>
        <end position="347"/>
    </location>
</feature>
<dbReference type="InterPro" id="IPR050307">
    <property type="entry name" value="Sterol_Desaturase_Related"/>
</dbReference>
<dbReference type="GO" id="GO:0016491">
    <property type="term" value="F:oxidoreductase activity"/>
    <property type="evidence" value="ECO:0007669"/>
    <property type="project" value="InterPro"/>
</dbReference>
<gene>
    <name evidence="8" type="ORF">BU26DRAFT_564331</name>
</gene>
<sequence>MSLSSLLAPVTLPIASLFAIPMLSSWSTSLNLIFFSLTWTTVAMTYSPLQLEFFVPLFLRTFLYLLPSALFLLFDLGVPSLAVELKAQGTYGLPGKQKGGAAKIRRVVAWSCFNVLLAVAIQAGIEFLVTDVFRVRSLLLIKGSAWSLNHLPNPWSLFKHSVLGLLSRNILQYYIHQQILHSPSGGALAHWHQTWHHSIYVPYSFVAAYDHPACYLLHRFLPLYLPAIALRFHIMTYLLLLALSSLEEVFVYSGYNVLPSTIMLRGMARRADAHMMSQGKGNFGPLGVLDWMHGTTLGADVMDDLQDEMEKHHVQERSGRAINEAGDTANGIAGKLKGKAKRGRGKK</sequence>
<name>A0A6A6IDH8_9PLEO</name>
<dbReference type="AlphaFoldDB" id="A0A6A6IDH8"/>
<evidence type="ECO:0000256" key="2">
    <source>
        <dbReference type="ARBA" id="ARBA00022692"/>
    </source>
</evidence>
<evidence type="ECO:0000256" key="1">
    <source>
        <dbReference type="ARBA" id="ARBA00004370"/>
    </source>
</evidence>
<dbReference type="GO" id="GO:0008610">
    <property type="term" value="P:lipid biosynthetic process"/>
    <property type="evidence" value="ECO:0007669"/>
    <property type="project" value="InterPro"/>
</dbReference>
<keyword evidence="4 6" id="KW-0472">Membrane</keyword>
<proteinExistence type="predicted"/>
<comment type="subcellular location">
    <subcellularLocation>
        <location evidence="1">Membrane</location>
    </subcellularLocation>
</comment>
<dbReference type="GeneID" id="54586604"/>
<dbReference type="InterPro" id="IPR006694">
    <property type="entry name" value="Fatty_acid_hydroxylase"/>
</dbReference>
<dbReference type="GO" id="GO:0016020">
    <property type="term" value="C:membrane"/>
    <property type="evidence" value="ECO:0007669"/>
    <property type="project" value="UniProtKB-SubCell"/>
</dbReference>
<feature type="transmembrane region" description="Helical" evidence="6">
    <location>
        <begin position="53"/>
        <end position="74"/>
    </location>
</feature>
<evidence type="ECO:0000256" key="4">
    <source>
        <dbReference type="ARBA" id="ARBA00023136"/>
    </source>
</evidence>
<evidence type="ECO:0000256" key="3">
    <source>
        <dbReference type="ARBA" id="ARBA00022989"/>
    </source>
</evidence>
<accession>A0A6A6IDH8</accession>
<evidence type="ECO:0000256" key="5">
    <source>
        <dbReference type="SAM" id="MobiDB-lite"/>
    </source>
</evidence>
<dbReference type="PANTHER" id="PTHR11863">
    <property type="entry name" value="STEROL DESATURASE"/>
    <property type="match status" value="1"/>
</dbReference>
<dbReference type="GO" id="GO:0005506">
    <property type="term" value="F:iron ion binding"/>
    <property type="evidence" value="ECO:0007669"/>
    <property type="project" value="InterPro"/>
</dbReference>
<evidence type="ECO:0000259" key="7">
    <source>
        <dbReference type="Pfam" id="PF04116"/>
    </source>
</evidence>
<dbReference type="OrthoDB" id="408954at2759"/>
<feature type="compositionally biased region" description="Basic residues" evidence="5">
    <location>
        <begin position="336"/>
        <end position="347"/>
    </location>
</feature>
<dbReference type="EMBL" id="ML987195">
    <property type="protein sequence ID" value="KAF2248625.1"/>
    <property type="molecule type" value="Genomic_DNA"/>
</dbReference>
<dbReference type="Pfam" id="PF04116">
    <property type="entry name" value="FA_hydroxylase"/>
    <property type="match status" value="1"/>
</dbReference>